<feature type="binding site" evidence="10">
    <location>
        <position position="54"/>
    </location>
    <ligand>
        <name>Mg(2+)</name>
        <dbReference type="ChEBI" id="CHEBI:18420"/>
    </ligand>
</feature>
<evidence type="ECO:0000256" key="6">
    <source>
        <dbReference type="ARBA" id="ARBA00023139"/>
    </source>
</evidence>
<evidence type="ECO:0000313" key="12">
    <source>
        <dbReference type="EMBL" id="KAI6658492.1"/>
    </source>
</evidence>
<dbReference type="Gene3D" id="3.40.50.300">
    <property type="entry name" value="P-loop containing nucleotide triphosphate hydrolases"/>
    <property type="match status" value="1"/>
</dbReference>
<evidence type="ECO:0000256" key="2">
    <source>
        <dbReference type="ARBA" id="ARBA00022723"/>
    </source>
</evidence>
<keyword evidence="3 9" id="KW-0547">Nucleotide-binding</keyword>
<dbReference type="PANTHER" id="PTHR10218">
    <property type="entry name" value="GTP-BINDING PROTEIN ALPHA SUBUNIT"/>
    <property type="match status" value="1"/>
</dbReference>
<organism evidence="12 13">
    <name type="scientific">Oopsacas minuta</name>
    <dbReference type="NCBI Taxonomy" id="111878"/>
    <lineage>
        <taxon>Eukaryota</taxon>
        <taxon>Metazoa</taxon>
        <taxon>Porifera</taxon>
        <taxon>Hexactinellida</taxon>
        <taxon>Hexasterophora</taxon>
        <taxon>Lyssacinosida</taxon>
        <taxon>Leucopsacidae</taxon>
        <taxon>Oopsacas</taxon>
    </lineage>
</organism>
<keyword evidence="13" id="KW-1185">Reference proteome</keyword>
<evidence type="ECO:0000256" key="11">
    <source>
        <dbReference type="SAM" id="MobiDB-lite"/>
    </source>
</evidence>
<feature type="region of interest" description="Disordered" evidence="11">
    <location>
        <begin position="1"/>
        <end position="20"/>
    </location>
</feature>
<dbReference type="InterPro" id="IPR001019">
    <property type="entry name" value="Gprotein_alpha_su"/>
</dbReference>
<dbReference type="GO" id="GO:0031683">
    <property type="term" value="F:G-protein beta/gamma-subunit complex binding"/>
    <property type="evidence" value="ECO:0007669"/>
    <property type="project" value="InterPro"/>
</dbReference>
<feature type="binding site" evidence="9">
    <location>
        <begin position="208"/>
        <end position="212"/>
    </location>
    <ligand>
        <name>GTP</name>
        <dbReference type="ChEBI" id="CHEBI:37565"/>
    </ligand>
</feature>
<feature type="binding site" evidence="10">
    <location>
        <position position="189"/>
    </location>
    <ligand>
        <name>Mg(2+)</name>
        <dbReference type="ChEBI" id="CHEBI:18420"/>
    </ligand>
</feature>
<dbReference type="GO" id="GO:0007188">
    <property type="term" value="P:adenylate cyclase-modulating G protein-coupled receptor signaling pathway"/>
    <property type="evidence" value="ECO:0007669"/>
    <property type="project" value="InterPro"/>
</dbReference>
<evidence type="ECO:0000256" key="10">
    <source>
        <dbReference type="PIRSR" id="PIRSR601019-2"/>
    </source>
</evidence>
<dbReference type="PROSITE" id="PS51882">
    <property type="entry name" value="G_ALPHA"/>
    <property type="match status" value="1"/>
</dbReference>
<dbReference type="FunFam" id="3.40.50.300:FF:000692">
    <property type="entry name" value="Guanine nucleotide-binding protein subunit alpha"/>
    <property type="match status" value="1"/>
</dbReference>
<dbReference type="SUPFAM" id="SSF52540">
    <property type="entry name" value="P-loop containing nucleoside triphosphate hydrolases"/>
    <property type="match status" value="1"/>
</dbReference>
<dbReference type="Proteomes" id="UP001165289">
    <property type="component" value="Unassembled WGS sequence"/>
</dbReference>
<dbReference type="GO" id="GO:0001664">
    <property type="term" value="F:G protein-coupled receptor binding"/>
    <property type="evidence" value="ECO:0007669"/>
    <property type="project" value="TreeGrafter"/>
</dbReference>
<evidence type="ECO:0000256" key="3">
    <source>
        <dbReference type="ARBA" id="ARBA00022741"/>
    </source>
</evidence>
<dbReference type="GO" id="GO:0007010">
    <property type="term" value="P:cytoskeleton organization"/>
    <property type="evidence" value="ECO:0007669"/>
    <property type="project" value="UniProtKB-ARBA"/>
</dbReference>
<dbReference type="PRINTS" id="PR00318">
    <property type="entry name" value="GPROTEINA"/>
</dbReference>
<dbReference type="GO" id="GO:0003924">
    <property type="term" value="F:GTPase activity"/>
    <property type="evidence" value="ECO:0007669"/>
    <property type="project" value="InterPro"/>
</dbReference>
<evidence type="ECO:0000256" key="8">
    <source>
        <dbReference type="ARBA" id="ARBA00023288"/>
    </source>
</evidence>
<dbReference type="FunFam" id="3.40.50.300:FF:002307">
    <property type="entry name" value="Guanine nucleotide-binding protein G(k) subunit alpha"/>
    <property type="match status" value="1"/>
</dbReference>
<evidence type="ECO:0000256" key="4">
    <source>
        <dbReference type="ARBA" id="ARBA00022842"/>
    </source>
</evidence>
<keyword evidence="1" id="KW-0519">Myristate</keyword>
<dbReference type="CDD" id="cd00066">
    <property type="entry name" value="G-alpha"/>
    <property type="match status" value="1"/>
</dbReference>
<evidence type="ECO:0000256" key="5">
    <source>
        <dbReference type="ARBA" id="ARBA00023134"/>
    </source>
</evidence>
<dbReference type="EMBL" id="JAKMXF010000088">
    <property type="protein sequence ID" value="KAI6658492.1"/>
    <property type="molecule type" value="Genomic_DNA"/>
</dbReference>
<name>A0AAV7KAI8_9METZ</name>
<reference evidence="12 13" key="1">
    <citation type="journal article" date="2023" name="BMC Biol.">
        <title>The compact genome of the sponge Oopsacas minuta (Hexactinellida) is lacking key metazoan core genes.</title>
        <authorList>
            <person name="Santini S."/>
            <person name="Schenkelaars Q."/>
            <person name="Jourda C."/>
            <person name="Duchesne M."/>
            <person name="Belahbib H."/>
            <person name="Rocher C."/>
            <person name="Selva M."/>
            <person name="Riesgo A."/>
            <person name="Vervoort M."/>
            <person name="Leys S.P."/>
            <person name="Kodjabachian L."/>
            <person name="Le Bivic A."/>
            <person name="Borchiellini C."/>
            <person name="Claverie J.M."/>
            <person name="Renard E."/>
        </authorList>
    </citation>
    <scope>NUCLEOTIDE SEQUENCE [LARGE SCALE GENOMIC DNA]</scope>
    <source>
        <strain evidence="12">SPO-2</strain>
    </source>
</reference>
<protein>
    <submittedName>
        <fullName evidence="12">Guanine nucleotide-binding protein (G protein), subunit alpha</fullName>
    </submittedName>
</protein>
<accession>A0AAV7KAI8</accession>
<keyword evidence="8" id="KW-0449">Lipoprotein</keyword>
<evidence type="ECO:0000256" key="7">
    <source>
        <dbReference type="ARBA" id="ARBA00023224"/>
    </source>
</evidence>
<dbReference type="InterPro" id="IPR011025">
    <property type="entry name" value="GproteinA_insert"/>
</dbReference>
<proteinExistence type="predicted"/>
<feature type="binding site" evidence="9">
    <location>
        <position position="333"/>
    </location>
    <ligand>
        <name>GTP</name>
        <dbReference type="ChEBI" id="CHEBI:37565"/>
    </ligand>
</feature>
<dbReference type="PANTHER" id="PTHR10218:SF362">
    <property type="entry name" value="G PROTEIN ALPHA O SUBUNIT"/>
    <property type="match status" value="1"/>
</dbReference>
<dbReference type="SUPFAM" id="SSF47895">
    <property type="entry name" value="Transducin (alpha subunit), insertion domain"/>
    <property type="match status" value="1"/>
</dbReference>
<feature type="binding site" evidence="9">
    <location>
        <begin position="277"/>
        <end position="280"/>
    </location>
    <ligand>
        <name>GTP</name>
        <dbReference type="ChEBI" id="CHEBI:37565"/>
    </ligand>
</feature>
<dbReference type="SMART" id="SM00275">
    <property type="entry name" value="G_alpha"/>
    <property type="match status" value="1"/>
</dbReference>
<dbReference type="PRINTS" id="PR00441">
    <property type="entry name" value="GPROTEINAI"/>
</dbReference>
<keyword evidence="5 9" id="KW-0342">GTP-binding</keyword>
<keyword evidence="6" id="KW-0564">Palmitate</keyword>
<dbReference type="GO" id="GO:0005525">
    <property type="term" value="F:GTP binding"/>
    <property type="evidence" value="ECO:0007669"/>
    <property type="project" value="UniProtKB-KW"/>
</dbReference>
<dbReference type="GO" id="GO:0005737">
    <property type="term" value="C:cytoplasm"/>
    <property type="evidence" value="ECO:0007669"/>
    <property type="project" value="TreeGrafter"/>
</dbReference>
<keyword evidence="4 10" id="KW-0460">Magnesium</keyword>
<dbReference type="GO" id="GO:0005834">
    <property type="term" value="C:heterotrimeric G-protein complex"/>
    <property type="evidence" value="ECO:0007669"/>
    <property type="project" value="TreeGrafter"/>
</dbReference>
<dbReference type="InterPro" id="IPR027417">
    <property type="entry name" value="P-loop_NTPase"/>
</dbReference>
<dbReference type="Pfam" id="PF00503">
    <property type="entry name" value="G-alpha"/>
    <property type="match status" value="1"/>
</dbReference>
<evidence type="ECO:0000256" key="9">
    <source>
        <dbReference type="PIRSR" id="PIRSR601019-1"/>
    </source>
</evidence>
<dbReference type="FunFam" id="1.10.400.10:FF:000001">
    <property type="entry name" value="Guanine nucleotide-binding protein G(I) subunit alpha"/>
    <property type="match status" value="1"/>
</dbReference>
<keyword evidence="7" id="KW-0807">Transducer</keyword>
<feature type="binding site" evidence="9">
    <location>
        <begin position="158"/>
        <end position="159"/>
    </location>
    <ligand>
        <name>GTP</name>
        <dbReference type="ChEBI" id="CHEBI:37565"/>
    </ligand>
</feature>
<evidence type="ECO:0000256" key="1">
    <source>
        <dbReference type="ARBA" id="ARBA00022707"/>
    </source>
</evidence>
<feature type="compositionally biased region" description="Polar residues" evidence="11">
    <location>
        <begin position="1"/>
        <end position="11"/>
    </location>
</feature>
<dbReference type="InterPro" id="IPR001408">
    <property type="entry name" value="Gprotein_alpha_I"/>
</dbReference>
<feature type="binding site" evidence="9">
    <location>
        <begin position="50"/>
        <end position="55"/>
    </location>
    <ligand>
        <name>GTP</name>
        <dbReference type="ChEBI" id="CHEBI:37565"/>
    </ligand>
</feature>
<dbReference type="AlphaFoldDB" id="A0AAV7KAI8"/>
<evidence type="ECO:0000313" key="13">
    <source>
        <dbReference type="Proteomes" id="UP001165289"/>
    </source>
</evidence>
<dbReference type="GO" id="GO:0046872">
    <property type="term" value="F:metal ion binding"/>
    <property type="evidence" value="ECO:0007669"/>
    <property type="project" value="UniProtKB-KW"/>
</dbReference>
<comment type="caution">
    <text evidence="12">The sequence shown here is derived from an EMBL/GenBank/DDBJ whole genome shotgun (WGS) entry which is preliminary data.</text>
</comment>
<dbReference type="Gene3D" id="1.10.400.10">
    <property type="entry name" value="GI Alpha 1, domain 2-like"/>
    <property type="match status" value="1"/>
</dbReference>
<sequence>MGCVNSRSNDTGPVRSSAPGRKYLADTEGIQSARGDYSKEIKLLLLGAGESGKSTIVKQIKIIHEQGFTQDEINQFLPIIFSNTIQSLYAIITAMRKLNIALADESRKDDANTITQVVNEQADTEPFSEELTAAMKRVWADAGVQYCFRRSSEFQLNDSAKYYLDSLSRIGGKRYQPTEQDILRTRVKSTGITETLFTYNKVKFKLVDVGGQRSERRKWVNCFEGVRAILYCVALSAFDLTLREDNSVNRLHESIKLFTTVLNNKWFVDTAIIVLFNKKDLLQMKLKESSITVCFPQYTGNNTYQEVSEYIKQQFLKVNKDPKRILFSHYSCATDTDNIRFILDTITEDLIKANIITSHKLL</sequence>
<gene>
    <name evidence="12" type="ORF">LOD99_15292</name>
</gene>
<keyword evidence="2 10" id="KW-0479">Metal-binding</keyword>